<gene>
    <name evidence="2" type="ORF">ASZ90_002443</name>
</gene>
<proteinExistence type="predicted"/>
<dbReference type="EMBL" id="LNQE01000297">
    <property type="protein sequence ID" value="KUG27705.1"/>
    <property type="molecule type" value="Genomic_DNA"/>
</dbReference>
<name>A0A0W8G3Q1_9ZZZZ</name>
<protein>
    <submittedName>
        <fullName evidence="2">Uncharacterized protein</fullName>
    </submittedName>
</protein>
<sequence length="143" mass="15857">MAVALRQVPLRGRTRRTGPGTVPRRGRHRVLPGRPGGHGQHRPGLPAPEARRALRPHPRGHLRPGVDHRFSALRIRPRGQTPRGPAPPLHLGRARAPGHCLQHPGQGPGPGLRHGPKRLRDRRRLHPHPYPRGPAPHVRGPWP</sequence>
<feature type="compositionally biased region" description="Basic residues" evidence="1">
    <location>
        <begin position="114"/>
        <end position="129"/>
    </location>
</feature>
<feature type="region of interest" description="Disordered" evidence="1">
    <location>
        <begin position="1"/>
        <end position="143"/>
    </location>
</feature>
<reference evidence="2" key="1">
    <citation type="journal article" date="2015" name="Proc. Natl. Acad. Sci. U.S.A.">
        <title>Networks of energetic and metabolic interactions define dynamics in microbial communities.</title>
        <authorList>
            <person name="Embree M."/>
            <person name="Liu J.K."/>
            <person name="Al-Bassam M.M."/>
            <person name="Zengler K."/>
        </authorList>
    </citation>
    <scope>NUCLEOTIDE SEQUENCE</scope>
</reference>
<evidence type="ECO:0000313" key="2">
    <source>
        <dbReference type="EMBL" id="KUG27705.1"/>
    </source>
</evidence>
<dbReference type="AlphaFoldDB" id="A0A0W8G3Q1"/>
<organism evidence="2">
    <name type="scientific">hydrocarbon metagenome</name>
    <dbReference type="NCBI Taxonomy" id="938273"/>
    <lineage>
        <taxon>unclassified sequences</taxon>
        <taxon>metagenomes</taxon>
        <taxon>ecological metagenomes</taxon>
    </lineage>
</organism>
<feature type="compositionally biased region" description="Basic residues" evidence="1">
    <location>
        <begin position="53"/>
        <end position="62"/>
    </location>
</feature>
<evidence type="ECO:0000256" key="1">
    <source>
        <dbReference type="SAM" id="MobiDB-lite"/>
    </source>
</evidence>
<accession>A0A0W8G3Q1</accession>
<comment type="caution">
    <text evidence="2">The sequence shown here is derived from an EMBL/GenBank/DDBJ whole genome shotgun (WGS) entry which is preliminary data.</text>
</comment>